<comment type="caution">
    <text evidence="1">The sequence shown here is derived from an EMBL/GenBank/DDBJ whole genome shotgun (WGS) entry which is preliminary data.</text>
</comment>
<organism evidence="1 2">
    <name type="scientific">Escherichia coli</name>
    <dbReference type="NCBI Taxonomy" id="562"/>
    <lineage>
        <taxon>Bacteria</taxon>
        <taxon>Pseudomonadati</taxon>
        <taxon>Pseudomonadota</taxon>
        <taxon>Gammaproteobacteria</taxon>
        <taxon>Enterobacterales</taxon>
        <taxon>Enterobacteriaceae</taxon>
        <taxon>Escherichia</taxon>
    </lineage>
</organism>
<dbReference type="Proteomes" id="UP000392867">
    <property type="component" value="Unassembled WGS sequence"/>
</dbReference>
<gene>
    <name evidence="1" type="ORF">FVB16_01490</name>
</gene>
<dbReference type="Gene3D" id="6.10.200.10">
    <property type="entry name" value="Regulatory phage protein Cox"/>
    <property type="match status" value="1"/>
</dbReference>
<reference evidence="1 2" key="1">
    <citation type="submission" date="2019-08" db="EMBL/GenBank/DDBJ databases">
        <title>Identification of Water Treatment Resistant and Multidrug Resistant Urinary Pathogenic Escherichia coli in Wastewater.</title>
        <authorList>
            <person name="Neumann N."/>
        </authorList>
    </citation>
    <scope>NUCLEOTIDE SEQUENCE [LARGE SCALE GENOMIC DNA]</scope>
    <source>
        <strain evidence="1 2">WU2356</strain>
    </source>
</reference>
<sequence length="89" mass="10163">MNLDDLLIKYPLEGVTTEKFAELLGKSKNAVDMMVKADKIPFIEIQDPEKPGARTEKLICIEEFNKGIRLAFAKKPKAQRDAWLMWLGL</sequence>
<dbReference type="EMBL" id="VOTT01000006">
    <property type="protein sequence ID" value="MPU47560.1"/>
    <property type="molecule type" value="Genomic_DNA"/>
</dbReference>
<accession>A0A5N8H311</accession>
<evidence type="ECO:0008006" key="3">
    <source>
        <dbReference type="Google" id="ProtNLM"/>
    </source>
</evidence>
<proteinExistence type="predicted"/>
<dbReference type="Pfam" id="PF10743">
    <property type="entry name" value="Phage_Cox"/>
    <property type="match status" value="1"/>
</dbReference>
<dbReference type="InterPro" id="IPR019679">
    <property type="entry name" value="Phage_P2_Cox"/>
</dbReference>
<evidence type="ECO:0000313" key="1">
    <source>
        <dbReference type="EMBL" id="MPU47560.1"/>
    </source>
</evidence>
<evidence type="ECO:0000313" key="2">
    <source>
        <dbReference type="Proteomes" id="UP000392867"/>
    </source>
</evidence>
<dbReference type="AlphaFoldDB" id="A0A5N8H311"/>
<dbReference type="InterPro" id="IPR038147">
    <property type="entry name" value="Cox_sf"/>
</dbReference>
<name>A0A5N8H311_ECOLX</name>
<protein>
    <recommendedName>
        <fullName evidence="3">Regulatory phage protein cox</fullName>
    </recommendedName>
</protein>